<evidence type="ECO:0000256" key="1">
    <source>
        <dbReference type="ARBA" id="ARBA00009320"/>
    </source>
</evidence>
<dbReference type="Proteomes" id="UP000095672">
    <property type="component" value="Chromosome"/>
</dbReference>
<dbReference type="Gene3D" id="3.20.10.10">
    <property type="entry name" value="D-amino Acid Aminotransferase, subunit A, domain 2"/>
    <property type="match status" value="1"/>
</dbReference>
<dbReference type="InterPro" id="IPR036038">
    <property type="entry name" value="Aminotransferase-like"/>
</dbReference>
<dbReference type="OrthoDB" id="9805628at2"/>
<dbReference type="InterPro" id="IPR001544">
    <property type="entry name" value="Aminotrans_IV"/>
</dbReference>
<evidence type="ECO:0000313" key="3">
    <source>
        <dbReference type="Proteomes" id="UP000095672"/>
    </source>
</evidence>
<dbReference type="InterPro" id="IPR043132">
    <property type="entry name" value="BCAT-like_C"/>
</dbReference>
<dbReference type="PANTHER" id="PTHR42743:SF2">
    <property type="entry name" value="AMINODEOXYCHORISMATE LYASE"/>
    <property type="match status" value="1"/>
</dbReference>
<evidence type="ECO:0000313" key="2">
    <source>
        <dbReference type="EMBL" id="AOS98026.1"/>
    </source>
</evidence>
<dbReference type="Pfam" id="PF01063">
    <property type="entry name" value="Aminotran_4"/>
    <property type="match status" value="1"/>
</dbReference>
<dbReference type="KEGG" id="micc:AUP74_02629"/>
<protein>
    <submittedName>
        <fullName evidence="2">4-amino-4-deoxychorismate lyase</fullName>
    </submittedName>
</protein>
<dbReference type="GO" id="GO:0005829">
    <property type="term" value="C:cytosol"/>
    <property type="evidence" value="ECO:0007669"/>
    <property type="project" value="TreeGrafter"/>
</dbReference>
<comment type="similarity">
    <text evidence="1">Belongs to the class-IV pyridoxal-phosphate-dependent aminotransferase family.</text>
</comment>
<sequence>MDLPLLVINGQASGSLPDDAQITHGLLETMRGARGSVPLWPYHRARLMRSNRVSVSVLDRIGRFLGKALGSLSHHELRLRLRVGLFDGCPYWDLRAEPLVAPAGLGKGVTLYLCETRLPCGESANAGCKELARSRYNRAMEELPFNDLLHDGLLLDDRGLLVETLRCNLLLWQDGRWVTPDLAHCGVRGVMRDWLRERVAIVETSLDLESLEAAQEVAICNSVRGVIPVRALNGSHKWAVGQQTSRLQNLVVEELW</sequence>
<dbReference type="GO" id="GO:0008153">
    <property type="term" value="P:4-aminobenzoate biosynthetic process"/>
    <property type="evidence" value="ECO:0007669"/>
    <property type="project" value="TreeGrafter"/>
</dbReference>
<proteinExistence type="inferred from homology"/>
<gene>
    <name evidence="2" type="ORF">AUP74_02629</name>
</gene>
<dbReference type="PANTHER" id="PTHR42743">
    <property type="entry name" value="AMINO-ACID AMINOTRANSFERASE"/>
    <property type="match status" value="1"/>
</dbReference>
<dbReference type="AlphaFoldDB" id="A0A1C9WA34"/>
<dbReference type="InterPro" id="IPR050571">
    <property type="entry name" value="Class-IV_PLP-Dep_Aminotrnsfr"/>
</dbReference>
<keyword evidence="3" id="KW-1185">Reference proteome</keyword>
<organism evidence="2 3">
    <name type="scientific">Microbulbifer aggregans</name>
    <dbReference type="NCBI Taxonomy" id="1769779"/>
    <lineage>
        <taxon>Bacteria</taxon>
        <taxon>Pseudomonadati</taxon>
        <taxon>Pseudomonadota</taxon>
        <taxon>Gammaproteobacteria</taxon>
        <taxon>Cellvibrionales</taxon>
        <taxon>Microbulbiferaceae</taxon>
        <taxon>Microbulbifer</taxon>
    </lineage>
</organism>
<dbReference type="SUPFAM" id="SSF56752">
    <property type="entry name" value="D-aminoacid aminotransferase-like PLP-dependent enzymes"/>
    <property type="match status" value="1"/>
</dbReference>
<name>A0A1C9WA34_9GAMM</name>
<keyword evidence="2" id="KW-0456">Lyase</keyword>
<dbReference type="STRING" id="1769779.AUP74_02629"/>
<accession>A0A1C9WA34</accession>
<reference evidence="3" key="1">
    <citation type="submission" date="2016-01" db="EMBL/GenBank/DDBJ databases">
        <title>Complete genome sequence of Microbulbifer sp. CCB-MM1, a halophile isolated from Matang Mangrove Forest, Perak.</title>
        <authorList>
            <person name="Moh T.H."/>
            <person name="Dinesh B."/>
            <person name="Lau N.-S."/>
            <person name="Go F."/>
            <person name="Alexander Chong S.-C."/>
        </authorList>
    </citation>
    <scope>NUCLEOTIDE SEQUENCE [LARGE SCALE GENOMIC DNA]</scope>
    <source>
        <strain evidence="3">CCB-MM1</strain>
    </source>
</reference>
<dbReference type="EMBL" id="CP014143">
    <property type="protein sequence ID" value="AOS98026.1"/>
    <property type="molecule type" value="Genomic_DNA"/>
</dbReference>
<dbReference type="RefSeq" id="WP_069947955.1">
    <property type="nucleotide sequence ID" value="NZ_CP014143.1"/>
</dbReference>
<dbReference type="GO" id="GO:0008696">
    <property type="term" value="F:4-amino-4-deoxychorismate lyase activity"/>
    <property type="evidence" value="ECO:0007669"/>
    <property type="project" value="TreeGrafter"/>
</dbReference>